<feature type="region of interest" description="Disordered" evidence="1">
    <location>
        <begin position="233"/>
        <end position="257"/>
    </location>
</feature>
<protein>
    <submittedName>
        <fullName evidence="2">Uncharacterized protein</fullName>
    </submittedName>
</protein>
<gene>
    <name evidence="2" type="ORF">SteCoe_33378</name>
</gene>
<accession>A0A1R2AWX4</accession>
<dbReference type="Proteomes" id="UP000187209">
    <property type="component" value="Unassembled WGS sequence"/>
</dbReference>
<evidence type="ECO:0000313" key="2">
    <source>
        <dbReference type="EMBL" id="OMJ69007.1"/>
    </source>
</evidence>
<organism evidence="2 3">
    <name type="scientific">Stentor coeruleus</name>
    <dbReference type="NCBI Taxonomy" id="5963"/>
    <lineage>
        <taxon>Eukaryota</taxon>
        <taxon>Sar</taxon>
        <taxon>Alveolata</taxon>
        <taxon>Ciliophora</taxon>
        <taxon>Postciliodesmatophora</taxon>
        <taxon>Heterotrichea</taxon>
        <taxon>Heterotrichida</taxon>
        <taxon>Stentoridae</taxon>
        <taxon>Stentor</taxon>
    </lineage>
</organism>
<feature type="compositionally biased region" description="Polar residues" evidence="1">
    <location>
        <begin position="248"/>
        <end position="257"/>
    </location>
</feature>
<reference evidence="2 3" key="1">
    <citation type="submission" date="2016-11" db="EMBL/GenBank/DDBJ databases">
        <title>The macronuclear genome of Stentor coeruleus: a giant cell with tiny introns.</title>
        <authorList>
            <person name="Slabodnick M."/>
            <person name="Ruby J.G."/>
            <person name="Reiff S.B."/>
            <person name="Swart E.C."/>
            <person name="Gosai S."/>
            <person name="Prabakaran S."/>
            <person name="Witkowska E."/>
            <person name="Larue G.E."/>
            <person name="Fisher S."/>
            <person name="Freeman R.M."/>
            <person name="Gunawardena J."/>
            <person name="Chu W."/>
            <person name="Stover N.A."/>
            <person name="Gregory B.D."/>
            <person name="Nowacki M."/>
            <person name="Derisi J."/>
            <person name="Roy S.W."/>
            <person name="Marshall W.F."/>
            <person name="Sood P."/>
        </authorList>
    </citation>
    <scope>NUCLEOTIDE SEQUENCE [LARGE SCALE GENOMIC DNA]</scope>
    <source>
        <strain evidence="2">WM001</strain>
    </source>
</reference>
<proteinExistence type="predicted"/>
<sequence length="416" mass="47404">MEDKRSYSPLYVDKRRKELSIVDMPLLDLRNIKIKKRKTFLNTSEEAKPNQMNILNPIHVAKFVEIESECLFSTGTQSRKESAVSQKKSLLTINNINNKEFQTKLLKNIQNIEIRQNPDIHKNTLSVKHAPKLINQDFQIKQSISSISPIETINPVILKNNPQKSLVENKVSSPNLSQRAKKNLISLDKPQNQPTANLNVKEEKKEVKTRRVVKLDSPKNKIPIVNYPVSKNPNFSVKKSSPKKNKNTSINFQSSSADGSDILSDSLVISLDLDIDCLEKHYNNTQNQERTITINSPPIISPKIEPVILSKKNNCPTKLKIKGGKVPMIMKHTRFLRPRNIKDQGRGKSFVSTNNLPSMSSSTFIWKSLIPKTIEMNKSVNIFKIAPYRYTVENNVYSKLRKINSNKAMIKSLLIV</sequence>
<name>A0A1R2AWX4_9CILI</name>
<evidence type="ECO:0000313" key="3">
    <source>
        <dbReference type="Proteomes" id="UP000187209"/>
    </source>
</evidence>
<comment type="caution">
    <text evidence="2">The sequence shown here is derived from an EMBL/GenBank/DDBJ whole genome shotgun (WGS) entry which is preliminary data.</text>
</comment>
<dbReference type="EMBL" id="MPUH01001252">
    <property type="protein sequence ID" value="OMJ69007.1"/>
    <property type="molecule type" value="Genomic_DNA"/>
</dbReference>
<dbReference type="AlphaFoldDB" id="A0A1R2AWX4"/>
<keyword evidence="3" id="KW-1185">Reference proteome</keyword>
<evidence type="ECO:0000256" key="1">
    <source>
        <dbReference type="SAM" id="MobiDB-lite"/>
    </source>
</evidence>